<name>I4YQD0_9HYPH</name>
<dbReference type="eggNOG" id="COG5610">
    <property type="taxonomic scope" value="Bacteria"/>
</dbReference>
<evidence type="ECO:0000313" key="2">
    <source>
        <dbReference type="Proteomes" id="UP000003947"/>
    </source>
</evidence>
<dbReference type="RefSeq" id="WP_009764859.1">
    <property type="nucleotide sequence ID" value="NZ_CP141048.1"/>
</dbReference>
<dbReference type="Proteomes" id="UP000003947">
    <property type="component" value="Unassembled WGS sequence"/>
</dbReference>
<reference evidence="1 2" key="1">
    <citation type="submission" date="2012-02" db="EMBL/GenBank/DDBJ databases">
        <title>Improved High-Quality Draft sequence of Microvirga sp. WSM3557.</title>
        <authorList>
            <consortium name="US DOE Joint Genome Institute"/>
            <person name="Lucas S."/>
            <person name="Han J."/>
            <person name="Lapidus A."/>
            <person name="Cheng J.-F."/>
            <person name="Goodwin L."/>
            <person name="Pitluck S."/>
            <person name="Peters L."/>
            <person name="Zhang X."/>
            <person name="Detter J.C."/>
            <person name="Han C."/>
            <person name="Tapia R."/>
            <person name="Land M."/>
            <person name="Hauser L."/>
            <person name="Kyrpides N."/>
            <person name="Ivanova N."/>
            <person name="Pagani I."/>
            <person name="Brau L."/>
            <person name="Yates R."/>
            <person name="O'Hara G."/>
            <person name="Rui T."/>
            <person name="Howieson J."/>
            <person name="Reeve W."/>
            <person name="Woyke T."/>
        </authorList>
    </citation>
    <scope>NUCLEOTIDE SEQUENCE [LARGE SCALE GENOMIC DNA]</scope>
    <source>
        <strain evidence="1 2">WSM3557</strain>
    </source>
</reference>
<evidence type="ECO:0000313" key="1">
    <source>
        <dbReference type="EMBL" id="EIM26172.1"/>
    </source>
</evidence>
<dbReference type="HOGENOM" id="CLU_769049_0_0_5"/>
<protein>
    <submittedName>
        <fullName evidence="1">Uncharacterized protein</fullName>
    </submittedName>
</protein>
<proteinExistence type="predicted"/>
<organism evidence="1 2">
    <name type="scientific">Microvirga lotononidis</name>
    <dbReference type="NCBI Taxonomy" id="864069"/>
    <lineage>
        <taxon>Bacteria</taxon>
        <taxon>Pseudomonadati</taxon>
        <taxon>Pseudomonadota</taxon>
        <taxon>Alphaproteobacteria</taxon>
        <taxon>Hyphomicrobiales</taxon>
        <taxon>Methylobacteriaceae</taxon>
        <taxon>Microvirga</taxon>
    </lineage>
</organism>
<accession>I4YQD0</accession>
<dbReference type="EMBL" id="JH660647">
    <property type="protein sequence ID" value="EIM26172.1"/>
    <property type="molecule type" value="Genomic_DNA"/>
</dbReference>
<dbReference type="AlphaFoldDB" id="I4YQD0"/>
<dbReference type="OrthoDB" id="9816564at2"/>
<dbReference type="STRING" id="864069.MicloDRAFT_00069060"/>
<dbReference type="PATRIC" id="fig|864069.3.peg.7381"/>
<sequence>MKSLQEIGSSSIPSEELISESLRNVGLHRSGFALLGFLNWITAQAKEDSIEHVLFVVHADHLFRKLEEASKGRIRFALPSYSCIRGGRRALTTASLRAESFDPSLLLTDVAGLTPLGVLERIGVSAPADHVLENLGLGPRMLLREDMMPRMRDFLTAWRSEILKVSQQLRRNLFHHLLNNGVSAGCRVAIVDVGWNGEAQCAFDTALDGVMPLKTIGYNFFLSEDPDCQRRRRNCSMKAQINSCNVAPGFIQAMYRNRALCDFLLFPRVRESTGDQGKQRGRGNVPESELVGIEEVTAMSLELEAGILDFASRWSSMDSGAVEVQDPVELAMPLLRFIVDGESAQNPIVERLQSGNASLL</sequence>
<gene>
    <name evidence="1" type="ORF">MicloDRAFT_00069060</name>
</gene>
<keyword evidence="2" id="KW-1185">Reference proteome</keyword>